<feature type="binding site" evidence="9">
    <location>
        <position position="38"/>
    </location>
    <ligand>
        <name>substrate</name>
    </ligand>
</feature>
<evidence type="ECO:0000256" key="5">
    <source>
        <dbReference type="ARBA" id="ARBA00022793"/>
    </source>
</evidence>
<evidence type="ECO:0000256" key="4">
    <source>
        <dbReference type="ARBA" id="ARBA00021923"/>
    </source>
</evidence>
<evidence type="ECO:0000256" key="10">
    <source>
        <dbReference type="RuleBase" id="RU000512"/>
    </source>
</evidence>
<dbReference type="InterPro" id="IPR014732">
    <property type="entry name" value="OMPdecase"/>
</dbReference>
<dbReference type="NCBIfam" id="TIGR01740">
    <property type="entry name" value="pyrF"/>
    <property type="match status" value="1"/>
</dbReference>
<evidence type="ECO:0000256" key="3">
    <source>
        <dbReference type="ARBA" id="ARBA00012321"/>
    </source>
</evidence>
<reference evidence="12 13" key="1">
    <citation type="submission" date="2018-12" db="EMBL/GenBank/DDBJ databases">
        <title>Genome sequence and assembly of Colletotrichum trifolii.</title>
        <authorList>
            <person name="Gan P."/>
            <person name="Shirasu K."/>
        </authorList>
    </citation>
    <scope>NUCLEOTIDE SEQUENCE [LARGE SCALE GENOMIC DNA]</scope>
    <source>
        <strain evidence="12 13">543-2</strain>
    </source>
</reference>
<evidence type="ECO:0000259" key="11">
    <source>
        <dbReference type="SMART" id="SM00934"/>
    </source>
</evidence>
<keyword evidence="5 10" id="KW-0210">Decarboxylase</keyword>
<dbReference type="Proteomes" id="UP000295703">
    <property type="component" value="Unassembled WGS sequence"/>
</dbReference>
<dbReference type="InterPro" id="IPR013785">
    <property type="entry name" value="Aldolase_TIM"/>
</dbReference>
<feature type="binding site" evidence="9">
    <location>
        <position position="239"/>
    </location>
    <ligand>
        <name>substrate</name>
    </ligand>
</feature>
<dbReference type="Gene3D" id="3.20.20.70">
    <property type="entry name" value="Aldolase class I"/>
    <property type="match status" value="1"/>
</dbReference>
<comment type="pathway">
    <text evidence="1 10">Pyrimidine metabolism; UMP biosynthesis via de novo pathway; UMP from orotate: step 2/2.</text>
</comment>
<feature type="active site" description="For OMPdecase activity" evidence="8">
    <location>
        <position position="91"/>
    </location>
</feature>
<dbReference type="SMART" id="SM00934">
    <property type="entry name" value="OMPdecase"/>
    <property type="match status" value="1"/>
</dbReference>
<evidence type="ECO:0000256" key="2">
    <source>
        <dbReference type="ARBA" id="ARBA00011018"/>
    </source>
</evidence>
<accession>A0A4R8RF89</accession>
<dbReference type="GO" id="GO:0005829">
    <property type="term" value="C:cytosol"/>
    <property type="evidence" value="ECO:0007669"/>
    <property type="project" value="TreeGrafter"/>
</dbReference>
<dbReference type="GO" id="GO:0044205">
    <property type="term" value="P:'de novo' UMP biosynthetic process"/>
    <property type="evidence" value="ECO:0007669"/>
    <property type="project" value="UniProtKB-UniPathway"/>
</dbReference>
<evidence type="ECO:0000256" key="8">
    <source>
        <dbReference type="PIRSR" id="PIRSR614732-1"/>
    </source>
</evidence>
<dbReference type="PANTHER" id="PTHR32119:SF2">
    <property type="entry name" value="OROTIDINE 5'-PHOSPHATE DECARBOXYLASE"/>
    <property type="match status" value="1"/>
</dbReference>
<dbReference type="SUPFAM" id="SSF51366">
    <property type="entry name" value="Ribulose-phoshate binding barrel"/>
    <property type="match status" value="1"/>
</dbReference>
<dbReference type="FunFam" id="3.20.20.70:FF:000114">
    <property type="entry name" value="Decarboxylase,orotidine phosphate"/>
    <property type="match status" value="1"/>
</dbReference>
<feature type="binding site" evidence="9">
    <location>
        <position position="219"/>
    </location>
    <ligand>
        <name>substrate</name>
    </ligand>
</feature>
<sequence>MASSVSYRERASRHPHPVARRLFEIAETKKSNLVISADLTDTASLLQCADTLGPYIAVFKTHIDIVADFSPRTVEGLLRLAAKHNFLIFEDRKIVDIGSTAQKQYHGGALRLSEWADVVNLSILGGEDVVRALDEVITHQGFPYRGERALLLLAEMTSEASMATGAYTQRCVEVVGKYPGSVIGFVAKSQLTPVKPGEADHVVFTTGINNAAAGDALGQVYQKPRDAARNGSDFVIAGRGIYGASDPVKAAKEYQEEGWQGYLERLESE</sequence>
<dbReference type="GO" id="GO:0006207">
    <property type="term" value="P:'de novo' pyrimidine nucleobase biosynthetic process"/>
    <property type="evidence" value="ECO:0007669"/>
    <property type="project" value="InterPro"/>
</dbReference>
<evidence type="ECO:0000313" key="12">
    <source>
        <dbReference type="EMBL" id="TDZ58553.1"/>
    </source>
</evidence>
<dbReference type="InterPro" id="IPR001754">
    <property type="entry name" value="OMPdeCOase_dom"/>
</dbReference>
<dbReference type="EMBL" id="RYZW01000043">
    <property type="protein sequence ID" value="TDZ58553.1"/>
    <property type="molecule type" value="Genomic_DNA"/>
</dbReference>
<protein>
    <recommendedName>
        <fullName evidence="4 10">Orotidine 5'-phosphate decarboxylase</fullName>
        <ecNumber evidence="3 10">4.1.1.23</ecNumber>
    </recommendedName>
</protein>
<dbReference type="InterPro" id="IPR018089">
    <property type="entry name" value="OMPdecase_AS"/>
</dbReference>
<name>A0A4R8RF89_COLTR</name>
<evidence type="ECO:0000313" key="13">
    <source>
        <dbReference type="Proteomes" id="UP000295703"/>
    </source>
</evidence>
<evidence type="ECO:0000256" key="7">
    <source>
        <dbReference type="ARBA" id="ARBA00023239"/>
    </source>
</evidence>
<keyword evidence="13" id="KW-1185">Reference proteome</keyword>
<dbReference type="STRING" id="5466.A0A4R8RF89"/>
<keyword evidence="7 10" id="KW-0456">Lyase</keyword>
<feature type="active site" description="For OMPdecase activity" evidence="8">
    <location>
        <position position="93"/>
    </location>
</feature>
<comment type="similarity">
    <text evidence="2 10">Belongs to the OMP decarboxylase family.</text>
</comment>
<evidence type="ECO:0000256" key="6">
    <source>
        <dbReference type="ARBA" id="ARBA00022975"/>
    </source>
</evidence>
<dbReference type="GO" id="GO:0004590">
    <property type="term" value="F:orotidine-5'-phosphate decarboxylase activity"/>
    <property type="evidence" value="ECO:0007669"/>
    <property type="project" value="UniProtKB-EC"/>
</dbReference>
<evidence type="ECO:0000256" key="9">
    <source>
        <dbReference type="PIRSR" id="PIRSR614732-2"/>
    </source>
</evidence>
<comment type="caution">
    <text evidence="12">The sequence shown here is derived from an EMBL/GenBank/DDBJ whole genome shotgun (WGS) entry which is preliminary data.</text>
</comment>
<dbReference type="PANTHER" id="PTHR32119">
    <property type="entry name" value="OROTIDINE 5'-PHOSPHATE DECARBOXYLASE"/>
    <property type="match status" value="1"/>
</dbReference>
<feature type="domain" description="Orotidine 5'-phosphate decarboxylase" evidence="11">
    <location>
        <begin position="32"/>
        <end position="254"/>
    </location>
</feature>
<dbReference type="Pfam" id="PF00215">
    <property type="entry name" value="OMPdecase"/>
    <property type="match status" value="1"/>
</dbReference>
<proteinExistence type="inferred from homology"/>
<dbReference type="InterPro" id="IPR011060">
    <property type="entry name" value="RibuloseP-bd_barrel"/>
</dbReference>
<evidence type="ECO:0000256" key="1">
    <source>
        <dbReference type="ARBA" id="ARBA00004861"/>
    </source>
</evidence>
<dbReference type="EC" id="4.1.1.23" evidence="3 10"/>
<dbReference type="AlphaFoldDB" id="A0A4R8RF89"/>
<feature type="binding site" evidence="9">
    <location>
        <position position="238"/>
    </location>
    <ligand>
        <name>substrate</name>
    </ligand>
</feature>
<dbReference type="UniPathway" id="UPA00070">
    <property type="reaction ID" value="UER00120"/>
</dbReference>
<comment type="catalytic activity">
    <reaction evidence="10">
        <text>orotidine 5'-phosphate + H(+) = UMP + CO2</text>
        <dbReference type="Rhea" id="RHEA:11596"/>
        <dbReference type="ChEBI" id="CHEBI:15378"/>
        <dbReference type="ChEBI" id="CHEBI:16526"/>
        <dbReference type="ChEBI" id="CHEBI:57538"/>
        <dbReference type="ChEBI" id="CHEBI:57865"/>
        <dbReference type="EC" id="4.1.1.23"/>
    </reaction>
</comment>
<feature type="binding site" evidence="9">
    <location>
        <position position="60"/>
    </location>
    <ligand>
        <name>substrate</name>
    </ligand>
</feature>
<gene>
    <name evidence="12" type="primary">pyrG</name>
    <name evidence="12" type="ORF">CTRI78_v005346</name>
</gene>
<dbReference type="CDD" id="cd04725">
    <property type="entry name" value="OMP_decarboxylase_like"/>
    <property type="match status" value="1"/>
</dbReference>
<dbReference type="PROSITE" id="PS00156">
    <property type="entry name" value="OMPDECASE"/>
    <property type="match status" value="1"/>
</dbReference>
<feature type="active site" description="For OMPdecase activity" evidence="8">
    <location>
        <position position="96"/>
    </location>
</feature>
<organism evidence="12 13">
    <name type="scientific">Colletotrichum trifolii</name>
    <dbReference type="NCBI Taxonomy" id="5466"/>
    <lineage>
        <taxon>Eukaryota</taxon>
        <taxon>Fungi</taxon>
        <taxon>Dikarya</taxon>
        <taxon>Ascomycota</taxon>
        <taxon>Pezizomycotina</taxon>
        <taxon>Sordariomycetes</taxon>
        <taxon>Hypocreomycetidae</taxon>
        <taxon>Glomerellales</taxon>
        <taxon>Glomerellaceae</taxon>
        <taxon>Colletotrichum</taxon>
        <taxon>Colletotrichum orbiculare species complex</taxon>
    </lineage>
</organism>
<feature type="binding site" evidence="9">
    <location>
        <position position="157"/>
    </location>
    <ligand>
        <name>substrate</name>
    </ligand>
</feature>
<keyword evidence="6 10" id="KW-0665">Pyrimidine biosynthesis</keyword>